<feature type="transmembrane region" description="Helical" evidence="1">
    <location>
        <begin position="277"/>
        <end position="294"/>
    </location>
</feature>
<evidence type="ECO:0000313" key="3">
    <source>
        <dbReference type="Proteomes" id="UP000245133"/>
    </source>
</evidence>
<evidence type="ECO:0000256" key="1">
    <source>
        <dbReference type="SAM" id="Phobius"/>
    </source>
</evidence>
<comment type="caution">
    <text evidence="2">The sequence shown here is derived from an EMBL/GenBank/DDBJ whole genome shotgun (WGS) entry which is preliminary data.</text>
</comment>
<gene>
    <name evidence="2" type="ORF">LPTSP4_12890</name>
</gene>
<dbReference type="Proteomes" id="UP000245133">
    <property type="component" value="Unassembled WGS sequence"/>
</dbReference>
<sequence length="944" mass="110415">MKRKQILIRNLSLFLLLSLVLSSVMTAVRVSVNGKLEEKKFFQDLDSQFDHLSRHLIHQIEFVLDQDSLPFNASEMADRLKKSTHISSIRIYDESAKLLYSEMESKEIFQSEIRHREQIQTPGTLSFLSTGEQVYRSLGGDFYFVFERTQSPALGLSNPNVQIRFLYWLFDPIKKDILLSNDESLLKGDRSEKDLLEKFTGIENQSISWTLYGKVSYLSLVEWKGYQIYILRPLSWFGKKEISFFLFLFFGIFSSLCFLLGIWLIQNGESIFISRHRLIALLFFLFSVFTYYLVKVVFPEDQFQHKWISSRHEEIEQYLHQLEKNVIYQLSFAKETDSLFVDTFDPSLQELYVVESQTTFLWNRFGQEINIALENTKRAGVSQLYQLKSELLLLVPLDGGNKIALVVIQPTFLNAKKKGYHDEFYLLIPKYRFSDNKSKETFTKHPFAWQEDFLSEDLRTHFFPKKVSVFGQSYLAYEGQNPKAMFTKGLVVFRATDSFPLLLYLSLFTIIPLFGLHFYSKFSIRHRKEDEGNSELSPVESVEALSEQVLPLADEGQSSLSPILGEELRSQEEPILTEQKIAESEANYPMGEVPVKNKKPLYIPPKLWNQTSVTLPLPIQEKRDSIFNSDLKKLVDRVKGSPETAEGRRQTDLRREIPSWPIPEEHKFEYSLLDRVYRGDEISLDGIVEYTRNFIQRLGSPRFSYLFLNDSIGSYHSQISFGLDYNTRSNLIFLYNDPYLEFDESGFCLLQITEKLKQDKFIVKKFSWEILAQVESILAFNLEKNGFPGLFLILLDKLEKEKFLDSHKRMIKEKLKQIIPALHVLMEKENKTPELYEDSLSWMLRSFLQATLGGKRNAYVTHVIWENYHPTDENEEKKADVLREVCKVIDSQDRVIENSPNAFVIISAEDIRVPLEKLLKLYPFPYETKYMRYPDDGENYYLYL</sequence>
<keyword evidence="1" id="KW-0472">Membrane</keyword>
<keyword evidence="1" id="KW-0812">Transmembrane</keyword>
<dbReference type="EMBL" id="BFBB01000003">
    <property type="protein sequence ID" value="GBF49770.1"/>
    <property type="molecule type" value="Genomic_DNA"/>
</dbReference>
<feature type="transmembrane region" description="Helical" evidence="1">
    <location>
        <begin position="242"/>
        <end position="265"/>
    </location>
</feature>
<keyword evidence="1" id="KW-1133">Transmembrane helix</keyword>
<accession>A0A2P2DYT1</accession>
<protein>
    <submittedName>
        <fullName evidence="2">Uncharacterized protein</fullName>
    </submittedName>
</protein>
<reference evidence="2 3" key="1">
    <citation type="submission" date="2018-02" db="EMBL/GenBank/DDBJ databases">
        <title>Novel Leptospira species isolated from soil and water in Japan.</title>
        <authorList>
            <person name="Nakao R."/>
            <person name="Masuzawa T."/>
        </authorList>
    </citation>
    <scope>NUCLEOTIDE SEQUENCE [LARGE SCALE GENOMIC DNA]</scope>
    <source>
        <strain evidence="2 3">YH101</strain>
    </source>
</reference>
<feature type="transmembrane region" description="Helical" evidence="1">
    <location>
        <begin position="501"/>
        <end position="519"/>
    </location>
</feature>
<evidence type="ECO:0000313" key="2">
    <source>
        <dbReference type="EMBL" id="GBF49770.1"/>
    </source>
</evidence>
<dbReference type="AlphaFoldDB" id="A0A2P2DYT1"/>
<organism evidence="2 3">
    <name type="scientific">Leptospira ryugenii</name>
    <dbReference type="NCBI Taxonomy" id="1917863"/>
    <lineage>
        <taxon>Bacteria</taxon>
        <taxon>Pseudomonadati</taxon>
        <taxon>Spirochaetota</taxon>
        <taxon>Spirochaetia</taxon>
        <taxon>Leptospirales</taxon>
        <taxon>Leptospiraceae</taxon>
        <taxon>Leptospira</taxon>
    </lineage>
</organism>
<name>A0A2P2DYT1_9LEPT</name>
<dbReference type="RefSeq" id="WP_108974939.1">
    <property type="nucleotide sequence ID" value="NZ_BFBB01000003.1"/>
</dbReference>
<dbReference type="OrthoDB" id="338635at2"/>
<proteinExistence type="predicted"/>
<keyword evidence="3" id="KW-1185">Reference proteome</keyword>